<evidence type="ECO:0008006" key="3">
    <source>
        <dbReference type="Google" id="ProtNLM"/>
    </source>
</evidence>
<proteinExistence type="predicted"/>
<gene>
    <name evidence="1" type="ORF">EV214_1104</name>
</gene>
<organism evidence="1 2">
    <name type="scientific">Marinisporobacter balticus</name>
    <dbReference type="NCBI Taxonomy" id="2018667"/>
    <lineage>
        <taxon>Bacteria</taxon>
        <taxon>Bacillati</taxon>
        <taxon>Bacillota</taxon>
        <taxon>Clostridia</taxon>
        <taxon>Peptostreptococcales</taxon>
        <taxon>Thermotaleaceae</taxon>
        <taxon>Marinisporobacter</taxon>
    </lineage>
</organism>
<reference evidence="1 2" key="1">
    <citation type="submission" date="2019-03" db="EMBL/GenBank/DDBJ databases">
        <title>Genomic Encyclopedia of Type Strains, Phase IV (KMG-IV): sequencing the most valuable type-strain genomes for metagenomic binning, comparative biology and taxonomic classification.</title>
        <authorList>
            <person name="Goeker M."/>
        </authorList>
    </citation>
    <scope>NUCLEOTIDE SEQUENCE [LARGE SCALE GENOMIC DNA]</scope>
    <source>
        <strain evidence="1 2">DSM 102940</strain>
    </source>
</reference>
<protein>
    <recommendedName>
        <fullName evidence="3">Reverse transcriptase-like protein</fullName>
    </recommendedName>
</protein>
<keyword evidence="2" id="KW-1185">Reference proteome</keyword>
<dbReference type="Proteomes" id="UP000294919">
    <property type="component" value="Unassembled WGS sequence"/>
</dbReference>
<accession>A0A4R2KMK7</accession>
<dbReference type="EMBL" id="SLWV01000010">
    <property type="protein sequence ID" value="TCO74933.1"/>
    <property type="molecule type" value="Genomic_DNA"/>
</dbReference>
<evidence type="ECO:0000313" key="1">
    <source>
        <dbReference type="EMBL" id="TCO74933.1"/>
    </source>
</evidence>
<dbReference type="OrthoDB" id="1753730at2"/>
<name>A0A4R2KMK7_9FIRM</name>
<sequence>MITAYLLGMPSYYEGEDIEIRFCVFKEGALLFKEASFKEYKKPVIVEHMALLALLKRLEEFKEKEITIIINNASVYEQIRGTSTLKNKDAMRMINKVKGKLDEFGNHLIIEDVSNDKIGLKNWKETLEETFI</sequence>
<comment type="caution">
    <text evidence="1">The sequence shown here is derived from an EMBL/GenBank/DDBJ whole genome shotgun (WGS) entry which is preliminary data.</text>
</comment>
<evidence type="ECO:0000313" key="2">
    <source>
        <dbReference type="Proteomes" id="UP000294919"/>
    </source>
</evidence>
<dbReference type="RefSeq" id="WP_132244758.1">
    <property type="nucleotide sequence ID" value="NZ_SLWV01000010.1"/>
</dbReference>
<dbReference type="AlphaFoldDB" id="A0A4R2KMK7"/>